<dbReference type="Pfam" id="PF06862">
    <property type="entry name" value="Utp25_C"/>
    <property type="match status" value="1"/>
</dbReference>
<feature type="region of interest" description="Disordered" evidence="4">
    <location>
        <begin position="276"/>
        <end position="312"/>
    </location>
</feature>
<dbReference type="Pfam" id="PF22916">
    <property type="entry name" value="UTP25_NTPase-like"/>
    <property type="match status" value="1"/>
</dbReference>
<comment type="subcellular location">
    <subcellularLocation>
        <location evidence="1">Nucleus</location>
        <location evidence="1">Nucleolus</location>
    </subcellularLocation>
</comment>
<dbReference type="Gene3D" id="3.40.50.300">
    <property type="entry name" value="P-loop containing nucleotide triphosphate hydrolases"/>
    <property type="match status" value="1"/>
</dbReference>
<proteinExistence type="inferred from homology"/>
<dbReference type="InterPro" id="IPR053939">
    <property type="entry name" value="UTP25_C"/>
</dbReference>
<protein>
    <recommendedName>
        <fullName evidence="9">U3 small nucleolar RNA-associated protein 25</fullName>
    </recommendedName>
</protein>
<dbReference type="InterPro" id="IPR027417">
    <property type="entry name" value="P-loop_NTPase"/>
</dbReference>
<keyword evidence="8" id="KW-1185">Reference proteome</keyword>
<gene>
    <name evidence="7" type="ORF">WJX75_007366</name>
</gene>
<evidence type="ECO:0000313" key="7">
    <source>
        <dbReference type="EMBL" id="KAK9917706.1"/>
    </source>
</evidence>
<evidence type="ECO:0000256" key="1">
    <source>
        <dbReference type="ARBA" id="ARBA00004604"/>
    </source>
</evidence>
<feature type="compositionally biased region" description="Acidic residues" evidence="4">
    <location>
        <begin position="277"/>
        <end position="286"/>
    </location>
</feature>
<dbReference type="PANTHER" id="PTHR12933">
    <property type="entry name" value="ORF PROTEIN-RELATED"/>
    <property type="match status" value="1"/>
</dbReference>
<reference evidence="7 8" key="1">
    <citation type="journal article" date="2024" name="Nat. Commun.">
        <title>Phylogenomics reveals the evolutionary origins of lichenization in chlorophyte algae.</title>
        <authorList>
            <person name="Puginier C."/>
            <person name="Libourel C."/>
            <person name="Otte J."/>
            <person name="Skaloud P."/>
            <person name="Haon M."/>
            <person name="Grisel S."/>
            <person name="Petersen M."/>
            <person name="Berrin J.G."/>
            <person name="Delaux P.M."/>
            <person name="Dal Grande F."/>
            <person name="Keller J."/>
        </authorList>
    </citation>
    <scope>NUCLEOTIDE SEQUENCE [LARGE SCALE GENOMIC DNA]</scope>
    <source>
        <strain evidence="7 8">SAG 216-7</strain>
    </source>
</reference>
<dbReference type="InterPro" id="IPR053940">
    <property type="entry name" value="UTP25_NTPase-like"/>
</dbReference>
<evidence type="ECO:0000259" key="6">
    <source>
        <dbReference type="Pfam" id="PF22916"/>
    </source>
</evidence>
<name>A0ABR2Z1V8_9CHLO</name>
<comment type="caution">
    <text evidence="7">The sequence shown here is derived from an EMBL/GenBank/DDBJ whole genome shotgun (WGS) entry which is preliminary data.</text>
</comment>
<dbReference type="PANTHER" id="PTHR12933:SF0">
    <property type="entry name" value="U3 SMALL NUCLEOLAR RNA-ASSOCIATED PROTEIN 25 HOMOLOG"/>
    <property type="match status" value="1"/>
</dbReference>
<dbReference type="EMBL" id="JALJOT010000002">
    <property type="protein sequence ID" value="KAK9917706.1"/>
    <property type="molecule type" value="Genomic_DNA"/>
</dbReference>
<dbReference type="Proteomes" id="UP001491310">
    <property type="component" value="Unassembled WGS sequence"/>
</dbReference>
<feature type="domain" description="UTP25 C-terminal" evidence="5">
    <location>
        <begin position="466"/>
        <end position="649"/>
    </location>
</feature>
<keyword evidence="3" id="KW-0539">Nucleus</keyword>
<dbReference type="InterPro" id="IPR010678">
    <property type="entry name" value="UTP25"/>
</dbReference>
<evidence type="ECO:0000256" key="3">
    <source>
        <dbReference type="ARBA" id="ARBA00023242"/>
    </source>
</evidence>
<organism evidence="7 8">
    <name type="scientific">Coccomyxa subellipsoidea</name>
    <dbReference type="NCBI Taxonomy" id="248742"/>
    <lineage>
        <taxon>Eukaryota</taxon>
        <taxon>Viridiplantae</taxon>
        <taxon>Chlorophyta</taxon>
        <taxon>core chlorophytes</taxon>
        <taxon>Trebouxiophyceae</taxon>
        <taxon>Trebouxiophyceae incertae sedis</taxon>
        <taxon>Coccomyxaceae</taxon>
        <taxon>Coccomyxa</taxon>
    </lineage>
</organism>
<evidence type="ECO:0000256" key="2">
    <source>
        <dbReference type="ARBA" id="ARBA00009223"/>
    </source>
</evidence>
<sequence>MTEKELGERIVLPKNCQTIIPRAMGLTAAKTAPVAAGVKKNGNALRPPSFDYFTQHFDRKLSQEEVAQLRSTAPEFAAAEGVLPVGVWPGASCQITGSPVQEAPLTLAHAGVQPRLVTRWRECHRAKSGARQAPKIYGPIEAEEEGVFVSPEQRAFFGLCASYKDIFFPLRPYPTITSSLEDNDAIMDAYLLHCINHVSTAATLIKKNNEKLKAGASNEEDAFRDQGFTRAKVLILLPLRSVALRVVSRLLELAQKENRADSIQNKQRFLEDFGIAETDDEDDQDGGTDNGGAKTGGGRGGPAGGTPAEHAALFGGNSDDHFRLGIKVTRGAIKLYSDFLQSDIIVASPLALTTVLAEPPPEGGGAPGDFLSAIEIAVVDRADVLLMQNWAHVVTVFEEMNKTPKSLHDSDITRVRKHFMNGDGPAYRQTMVLSSLTSAEMNALLNRACSNWAGRVRLRVDHQGVLGQVIPQVRQMFERLPAPTAAADADARFEHFRANLWPRMKETGAKGQLVFVSSYFDYVRLRNFLKEEDAAFAGLSEYAAPKHAARGRSLFADGRLPLALLTERSHFYNRARVRGVKDLLFYQLPIHSHFYPEMVNLLRARDESAMTHATVSVLFTRFDALRLEPIVGGSRARKMLKSSTGTFLFC</sequence>
<evidence type="ECO:0008006" key="9">
    <source>
        <dbReference type="Google" id="ProtNLM"/>
    </source>
</evidence>
<accession>A0ABR2Z1V8</accession>
<evidence type="ECO:0000313" key="8">
    <source>
        <dbReference type="Proteomes" id="UP001491310"/>
    </source>
</evidence>
<evidence type="ECO:0000256" key="4">
    <source>
        <dbReference type="SAM" id="MobiDB-lite"/>
    </source>
</evidence>
<comment type="similarity">
    <text evidence="2">Belongs to the UTP25 family.</text>
</comment>
<feature type="domain" description="UTP25 NTP hydrolase-like" evidence="6">
    <location>
        <begin position="178"/>
        <end position="456"/>
    </location>
</feature>
<evidence type="ECO:0000259" key="5">
    <source>
        <dbReference type="Pfam" id="PF06862"/>
    </source>
</evidence>
<feature type="compositionally biased region" description="Gly residues" evidence="4">
    <location>
        <begin position="288"/>
        <end position="304"/>
    </location>
</feature>